<dbReference type="InterPro" id="IPR015421">
    <property type="entry name" value="PyrdxlP-dep_Trfase_major"/>
</dbReference>
<dbReference type="FunFam" id="3.40.640.10:FF:000119">
    <property type="entry name" value="Molybdenum cofactor sulfurase"/>
    <property type="match status" value="1"/>
</dbReference>
<dbReference type="SUPFAM" id="SSF141673">
    <property type="entry name" value="MOSC N-terminal domain-like"/>
    <property type="match status" value="1"/>
</dbReference>
<feature type="active site" evidence="4">
    <location>
        <position position="412"/>
    </location>
</feature>
<dbReference type="OrthoDB" id="420046at2759"/>
<dbReference type="GO" id="GO:0006777">
    <property type="term" value="P:Mo-molybdopterin cofactor biosynthetic process"/>
    <property type="evidence" value="ECO:0007669"/>
    <property type="project" value="UniProtKB-UniRule"/>
</dbReference>
<sequence length="819" mass="92926">MISLSKVLNYDQMVDISKEFCRLRERCYLENAGAALYPASLLQKINEDFTNNVYMNPHSDKYTKDCIEQIRCLILKHFNTDPSNYTVIFTSGTTQSLKLVIESFQFSSEEVELNQGSFVYLRDNHTSVIGLREIAKEKSVNVVHISREEFLKSIKNSVTSLNASSDRKGNSLLAYPAQNNFNGYKYPLDCIDRIKNGCLNSYLKKQLCGTSCNWYILIDAASYVSTNKLDLSETQPDFVCLSFYKIFGYPTGLGALIVKNKSIPILSEKKYFGGGTVDIVLSSEDFHIKRETICERYEDGTVSFLSILALKHCFDTLYSLIPKIVNNDVMETISHHTFYLAQDFYNQLKKLTHENGNKAGHLYMDSDFTDISKQGSIVTFNLKRKNGVFVGYAEFQHMADLFNISVRTGCFCNSGTCQRHLNVSNKSMKAMYNAGHKCGDDIDLLKGKPTGAIRVSFGYYNTFRDVDKLIYMICKCFVNIQIEKPIRTLNIYKNGRTPIIEKQLENCKLNEESYSNSNSITYTGVSDITLMEIAIFPIKSCGAFKINRHWKIGPKGFQFDREWMVVKDNGVCLTQKQCPQMCTVCPEINLERQCMMLHCQGMPSISIPLEQISNEYKESSLCHSKVCTDIIKGTDCGDAVADWISNALGIAFLRLIRQSSNDTRSQKKKNDGSNKLLSLSNQAQFLLVNKATVKWLRNKIDDPLFMDDIDSLTDRFRGNLIIDMAQELAEKEWQKVIIGDHLFNIDGQCPRCQMVCIDQKTGQKTVEPLRTISEQFAGKLRFGIYLSYAGAVNGSKSSILKRYAQVVPIYNDVSDNTSR</sequence>
<keyword evidence="1 4" id="KW-0808">Transferase</keyword>
<dbReference type="HAMAP" id="MF_03050">
    <property type="entry name" value="MOCOS"/>
    <property type="match status" value="1"/>
</dbReference>
<dbReference type="InterPro" id="IPR005303">
    <property type="entry name" value="MOCOS_middle"/>
</dbReference>
<dbReference type="GO" id="GO:0030151">
    <property type="term" value="F:molybdenum ion binding"/>
    <property type="evidence" value="ECO:0007669"/>
    <property type="project" value="UniProtKB-UniRule"/>
</dbReference>
<comment type="catalytic activity">
    <reaction evidence="4">
        <text>Mo-molybdopterin + L-cysteine + AH2 = thio-Mo-molybdopterin + L-alanine + A + H2O</text>
        <dbReference type="Rhea" id="RHEA:42636"/>
        <dbReference type="ChEBI" id="CHEBI:13193"/>
        <dbReference type="ChEBI" id="CHEBI:15377"/>
        <dbReference type="ChEBI" id="CHEBI:17499"/>
        <dbReference type="ChEBI" id="CHEBI:35235"/>
        <dbReference type="ChEBI" id="CHEBI:57972"/>
        <dbReference type="ChEBI" id="CHEBI:71302"/>
        <dbReference type="ChEBI" id="CHEBI:82685"/>
        <dbReference type="EC" id="2.8.1.9"/>
    </reaction>
</comment>
<reference evidence="6" key="1">
    <citation type="submission" date="2021-02" db="EMBL/GenBank/DDBJ databases">
        <authorList>
            <person name="Steward A R."/>
        </authorList>
    </citation>
    <scope>NUCLEOTIDE SEQUENCE</scope>
</reference>
<dbReference type="PROSITE" id="PS51340">
    <property type="entry name" value="MOSC"/>
    <property type="match status" value="1"/>
</dbReference>
<evidence type="ECO:0000259" key="5">
    <source>
        <dbReference type="PROSITE" id="PS51340"/>
    </source>
</evidence>
<dbReference type="EC" id="2.8.1.9" evidence="4"/>
<evidence type="ECO:0000313" key="7">
    <source>
        <dbReference type="Proteomes" id="UP000663880"/>
    </source>
</evidence>
<dbReference type="InterPro" id="IPR015422">
    <property type="entry name" value="PyrdxlP-dep_Trfase_small"/>
</dbReference>
<dbReference type="InterPro" id="IPR028886">
    <property type="entry name" value="MoCo_sulfurase"/>
</dbReference>
<protein>
    <recommendedName>
        <fullName evidence="4">Molybdenum cofactor sulfurase</fullName>
        <shortName evidence="4">MCS</shortName>
        <shortName evidence="4">MOS</shortName>
        <shortName evidence="4">MoCo sulfurase</shortName>
        <ecNumber evidence="4">2.8.1.9</ecNumber>
    </recommendedName>
    <alternativeName>
        <fullName evidence="4">Molybdenum cofactor sulfurtransferase</fullName>
    </alternativeName>
    <alternativeName>
        <fullName evidence="4">Protein maroon-like</fullName>
        <shortName evidence="4">Ma-l</shortName>
    </alternativeName>
</protein>
<dbReference type="Gene3D" id="3.90.1150.10">
    <property type="entry name" value="Aspartate Aminotransferase, domain 1"/>
    <property type="match status" value="1"/>
</dbReference>
<organism evidence="6 7">
    <name type="scientific">Pieris macdunnoughi</name>
    <dbReference type="NCBI Taxonomy" id="345717"/>
    <lineage>
        <taxon>Eukaryota</taxon>
        <taxon>Metazoa</taxon>
        <taxon>Ecdysozoa</taxon>
        <taxon>Arthropoda</taxon>
        <taxon>Hexapoda</taxon>
        <taxon>Insecta</taxon>
        <taxon>Pterygota</taxon>
        <taxon>Neoptera</taxon>
        <taxon>Endopterygota</taxon>
        <taxon>Lepidoptera</taxon>
        <taxon>Glossata</taxon>
        <taxon>Ditrysia</taxon>
        <taxon>Papilionoidea</taxon>
        <taxon>Pieridae</taxon>
        <taxon>Pierinae</taxon>
        <taxon>Pieris</taxon>
    </lineage>
</organism>
<dbReference type="InterPro" id="IPR000192">
    <property type="entry name" value="Aminotrans_V_dom"/>
</dbReference>
<dbReference type="Pfam" id="PF00266">
    <property type="entry name" value="Aminotran_5"/>
    <property type="match status" value="1"/>
</dbReference>
<keyword evidence="7" id="KW-1185">Reference proteome</keyword>
<comment type="caution">
    <text evidence="6">The sequence shown here is derived from an EMBL/GenBank/DDBJ whole genome shotgun (WGS) entry which is preliminary data.</text>
</comment>
<dbReference type="Gene3D" id="3.40.640.10">
    <property type="entry name" value="Type I PLP-dependent aspartate aminotransferase-like (Major domain)"/>
    <property type="match status" value="1"/>
</dbReference>
<dbReference type="GO" id="GO:0016829">
    <property type="term" value="F:lyase activity"/>
    <property type="evidence" value="ECO:0007669"/>
    <property type="project" value="UniProtKB-UniRule"/>
</dbReference>
<dbReference type="GO" id="GO:0008265">
    <property type="term" value="F:molybdenum cofactor sulfurtransferase activity"/>
    <property type="evidence" value="ECO:0007669"/>
    <property type="project" value="UniProtKB-UniRule"/>
</dbReference>
<evidence type="ECO:0000313" key="6">
    <source>
        <dbReference type="EMBL" id="CAF4811834.1"/>
    </source>
</evidence>
<accession>A0A821PV92</accession>
<proteinExistence type="inferred from homology"/>
<comment type="similarity">
    <text evidence="4">Belongs to the class-V pyridoxal-phosphate-dependent aminotransferase family. MOCOS subfamily.</text>
</comment>
<dbReference type="EMBL" id="CAJOBZ010000007">
    <property type="protein sequence ID" value="CAF4811834.1"/>
    <property type="molecule type" value="Genomic_DNA"/>
</dbReference>
<dbReference type="InterPro" id="IPR015424">
    <property type="entry name" value="PyrdxlP-dep_Trfase"/>
</dbReference>
<dbReference type="Pfam" id="PF03476">
    <property type="entry name" value="MOSC_N"/>
    <property type="match status" value="1"/>
</dbReference>
<keyword evidence="3 4" id="KW-0501">Molybdenum cofactor biosynthesis</keyword>
<dbReference type="GO" id="GO:0030170">
    <property type="term" value="F:pyridoxal phosphate binding"/>
    <property type="evidence" value="ECO:0007669"/>
    <property type="project" value="UniProtKB-UniRule"/>
</dbReference>
<dbReference type="AlphaFoldDB" id="A0A821PV92"/>
<evidence type="ECO:0000256" key="4">
    <source>
        <dbReference type="HAMAP-Rule" id="MF_03050"/>
    </source>
</evidence>
<dbReference type="Proteomes" id="UP000663880">
    <property type="component" value="Unassembled WGS sequence"/>
</dbReference>
<feature type="domain" description="MOSC" evidence="5">
    <location>
        <begin position="653"/>
        <end position="809"/>
    </location>
</feature>
<dbReference type="SUPFAM" id="SSF53383">
    <property type="entry name" value="PLP-dependent transferases"/>
    <property type="match status" value="1"/>
</dbReference>
<evidence type="ECO:0000256" key="1">
    <source>
        <dbReference type="ARBA" id="ARBA00022679"/>
    </source>
</evidence>
<dbReference type="PANTHER" id="PTHR14237:SF80">
    <property type="entry name" value="MOLYBDENUM COFACTOR SULFURASE"/>
    <property type="match status" value="1"/>
</dbReference>
<evidence type="ECO:0000256" key="2">
    <source>
        <dbReference type="ARBA" id="ARBA00022898"/>
    </source>
</evidence>
<dbReference type="Pfam" id="PF03473">
    <property type="entry name" value="MOSC"/>
    <property type="match status" value="1"/>
</dbReference>
<gene>
    <name evidence="4" type="primary">mal</name>
    <name evidence="6" type="ORF">PMACD_LOCUS4093</name>
</gene>
<feature type="modified residue" description="N6-(pyridoxal phosphate)lysine" evidence="4">
    <location>
        <position position="245"/>
    </location>
</feature>
<comment type="function">
    <text evidence="4">Sulfurates the molybdenum cofactor. Sulfation of molybdenum is essential for xanthine dehydrogenase (XDH) and aldehyde oxidase (ADO) enzymes in which molybdenum cofactor is liganded by 1 oxygen and 1 sulfur atom in active form.</text>
</comment>
<comment type="cofactor">
    <cofactor evidence="4">
        <name>pyridoxal 5'-phosphate</name>
        <dbReference type="ChEBI" id="CHEBI:597326"/>
    </cofactor>
</comment>
<keyword evidence="2 4" id="KW-0663">Pyridoxal phosphate</keyword>
<dbReference type="InterPro" id="IPR005302">
    <property type="entry name" value="MoCF_Sase_C"/>
</dbReference>
<dbReference type="PANTHER" id="PTHR14237">
    <property type="entry name" value="MOLYBDOPTERIN COFACTOR SULFURASE MOSC"/>
    <property type="match status" value="1"/>
</dbReference>
<evidence type="ECO:0000256" key="3">
    <source>
        <dbReference type="ARBA" id="ARBA00023150"/>
    </source>
</evidence>
<name>A0A821PV92_9NEOP</name>